<dbReference type="InterPro" id="IPR002477">
    <property type="entry name" value="Peptidoglycan-bd-like"/>
</dbReference>
<evidence type="ECO:0000256" key="1">
    <source>
        <dbReference type="SAM" id="MobiDB-lite"/>
    </source>
</evidence>
<evidence type="ECO:0000313" key="4">
    <source>
        <dbReference type="EMBL" id="GLJ76186.1"/>
    </source>
</evidence>
<keyword evidence="5" id="KW-1185">Reference proteome</keyword>
<reference evidence="4" key="2">
    <citation type="submission" date="2023-01" db="EMBL/GenBank/DDBJ databases">
        <authorList>
            <person name="Sun Q."/>
            <person name="Evtushenko L."/>
        </authorList>
    </citation>
    <scope>NUCLEOTIDE SEQUENCE</scope>
    <source>
        <strain evidence="4">VKM Ac-1401</strain>
    </source>
</reference>
<dbReference type="InterPro" id="IPR036365">
    <property type="entry name" value="PGBD-like_sf"/>
</dbReference>
<dbReference type="Proteomes" id="UP001142372">
    <property type="component" value="Unassembled WGS sequence"/>
</dbReference>
<dbReference type="Gene3D" id="1.10.101.10">
    <property type="entry name" value="PGBD-like superfamily/PGBD"/>
    <property type="match status" value="2"/>
</dbReference>
<feature type="compositionally biased region" description="Low complexity" evidence="1">
    <location>
        <begin position="133"/>
        <end position="153"/>
    </location>
</feature>
<feature type="chain" id="PRO_5040882878" description="Peptidoglycan binding-like domain-containing protein" evidence="2">
    <location>
        <begin position="23"/>
        <end position="368"/>
    </location>
</feature>
<dbReference type="AlphaFoldDB" id="A0A9W6LZT3"/>
<keyword evidence="2" id="KW-0732">Signal</keyword>
<proteinExistence type="predicted"/>
<comment type="caution">
    <text evidence="4">The sequence shown here is derived from an EMBL/GenBank/DDBJ whole genome shotgun (WGS) entry which is preliminary data.</text>
</comment>
<dbReference type="SUPFAM" id="SSF47090">
    <property type="entry name" value="PGBD-like"/>
    <property type="match status" value="2"/>
</dbReference>
<feature type="region of interest" description="Disordered" evidence="1">
    <location>
        <begin position="127"/>
        <end position="153"/>
    </location>
</feature>
<name>A0A9W6LZT3_9MICO</name>
<dbReference type="RefSeq" id="WP_271176847.1">
    <property type="nucleotide sequence ID" value="NZ_BAAAJO010000005.1"/>
</dbReference>
<feature type="domain" description="Peptidoglycan binding-like" evidence="3">
    <location>
        <begin position="223"/>
        <end position="275"/>
    </location>
</feature>
<dbReference type="PROSITE" id="PS51257">
    <property type="entry name" value="PROKAR_LIPOPROTEIN"/>
    <property type="match status" value="1"/>
</dbReference>
<protein>
    <recommendedName>
        <fullName evidence="3">Peptidoglycan binding-like domain-containing protein</fullName>
    </recommendedName>
</protein>
<evidence type="ECO:0000259" key="3">
    <source>
        <dbReference type="Pfam" id="PF01471"/>
    </source>
</evidence>
<dbReference type="Pfam" id="PF01471">
    <property type="entry name" value="PG_binding_1"/>
    <property type="match status" value="2"/>
</dbReference>
<sequence length="368" mass="37059">MQRLRVAAAAAAAAVSAVVVLAGCSDASPVDRAQAQVSAKEKAVKDATTAQAAASDKFCTSSKTYIVALDRYGDVLNATAPTVGDVTDAGEDLAKPRADAFDSAEAAVTAQQELETAEKELAEARAALDRAKAGPSSSASPSPATPAPTSTPLVPAATVDRVKQADSEFAAAQETITDKTALADASEQFNSAAVALEFAWLRLFAEAGCLTDEQAQASVSSYVTALQQDLAAAGYYGGAVDGVYGPQTVAAVEDLQKASGLPVTGAVDKATAAALEAKLQALGGAAAQQSAATTAAVQQTLKLVGFWDGPVDGVWTPALTDAVMAFQSKLGVEPTGKVDAATVNAFEKALSAAKAPKPTASPSPTPSR</sequence>
<feature type="signal peptide" evidence="2">
    <location>
        <begin position="1"/>
        <end position="22"/>
    </location>
</feature>
<reference evidence="4" key="1">
    <citation type="journal article" date="2014" name="Int. J. Syst. Evol. Microbiol.">
        <title>Complete genome sequence of Corynebacterium casei LMG S-19264T (=DSM 44701T), isolated from a smear-ripened cheese.</title>
        <authorList>
            <consortium name="US DOE Joint Genome Institute (JGI-PGF)"/>
            <person name="Walter F."/>
            <person name="Albersmeier A."/>
            <person name="Kalinowski J."/>
            <person name="Ruckert C."/>
        </authorList>
    </citation>
    <scope>NUCLEOTIDE SEQUENCE</scope>
    <source>
        <strain evidence="4">VKM Ac-1401</strain>
    </source>
</reference>
<gene>
    <name evidence="4" type="ORF">GCM10017584_17600</name>
</gene>
<feature type="domain" description="Peptidoglycan binding-like" evidence="3">
    <location>
        <begin position="295"/>
        <end position="345"/>
    </location>
</feature>
<dbReference type="EMBL" id="BSEN01000006">
    <property type="protein sequence ID" value="GLJ76186.1"/>
    <property type="molecule type" value="Genomic_DNA"/>
</dbReference>
<evidence type="ECO:0000313" key="5">
    <source>
        <dbReference type="Proteomes" id="UP001142372"/>
    </source>
</evidence>
<organism evidence="4 5">
    <name type="scientific">Leifsonia poae</name>
    <dbReference type="NCBI Taxonomy" id="110933"/>
    <lineage>
        <taxon>Bacteria</taxon>
        <taxon>Bacillati</taxon>
        <taxon>Actinomycetota</taxon>
        <taxon>Actinomycetes</taxon>
        <taxon>Micrococcales</taxon>
        <taxon>Microbacteriaceae</taxon>
        <taxon>Leifsonia</taxon>
    </lineage>
</organism>
<accession>A0A9W6LZT3</accession>
<dbReference type="InterPro" id="IPR036366">
    <property type="entry name" value="PGBDSf"/>
</dbReference>
<evidence type="ECO:0000256" key="2">
    <source>
        <dbReference type="SAM" id="SignalP"/>
    </source>
</evidence>